<evidence type="ECO:0000256" key="2">
    <source>
        <dbReference type="ARBA" id="ARBA00022723"/>
    </source>
</evidence>
<proteinExistence type="inferred from homology"/>
<comment type="caution">
    <text evidence="9">The sequence shown here is derived from an EMBL/GenBank/DDBJ whole genome shotgun (WGS) entry which is preliminary data.</text>
</comment>
<dbReference type="EC" id="3.1.3.21" evidence="5"/>
<dbReference type="AlphaFoldDB" id="A0A2P6VIY2"/>
<dbReference type="STRING" id="554055.A0A2P6VIY2"/>
<dbReference type="NCBIfam" id="TIGR01509">
    <property type="entry name" value="HAD-SF-IA-v3"/>
    <property type="match status" value="1"/>
</dbReference>
<dbReference type="InterPro" id="IPR006439">
    <property type="entry name" value="HAD-SF_hydro_IA"/>
</dbReference>
<dbReference type="InterPro" id="IPR023198">
    <property type="entry name" value="PGP-like_dom2"/>
</dbReference>
<dbReference type="EMBL" id="LHPF02000005">
    <property type="protein sequence ID" value="PSC74063.1"/>
    <property type="molecule type" value="Genomic_DNA"/>
</dbReference>
<evidence type="ECO:0000313" key="10">
    <source>
        <dbReference type="Proteomes" id="UP000239649"/>
    </source>
</evidence>
<reference evidence="9 10" key="1">
    <citation type="journal article" date="2018" name="Plant J.">
        <title>Genome sequences of Chlorella sorokiniana UTEX 1602 and Micractinium conductrix SAG 241.80: implications to maltose excretion by a green alga.</title>
        <authorList>
            <person name="Arriola M.B."/>
            <person name="Velmurugan N."/>
            <person name="Zhang Y."/>
            <person name="Plunkett M.H."/>
            <person name="Hondzo H."/>
            <person name="Barney B.M."/>
        </authorList>
    </citation>
    <scope>NUCLEOTIDE SEQUENCE [LARGE SCALE GENOMIC DNA]</scope>
    <source>
        <strain evidence="9 10">SAG 241.80</strain>
    </source>
</reference>
<comment type="catalytic activity">
    <reaction evidence="6">
        <text>sn-glycerol 3-phosphate + H2O = glycerol + phosphate</text>
        <dbReference type="Rhea" id="RHEA:66372"/>
        <dbReference type="ChEBI" id="CHEBI:15377"/>
        <dbReference type="ChEBI" id="CHEBI:17754"/>
        <dbReference type="ChEBI" id="CHEBI:43474"/>
        <dbReference type="ChEBI" id="CHEBI:57597"/>
        <dbReference type="EC" id="3.1.3.21"/>
    </reaction>
</comment>
<dbReference type="SUPFAM" id="SSF56784">
    <property type="entry name" value="HAD-like"/>
    <property type="match status" value="1"/>
</dbReference>
<dbReference type="PANTHER" id="PTHR18901">
    <property type="entry name" value="2-DEOXYGLUCOSE-6-PHOSPHATE PHOSPHATASE 2"/>
    <property type="match status" value="1"/>
</dbReference>
<keyword evidence="10" id="KW-1185">Reference proteome</keyword>
<keyword evidence="3" id="KW-0378">Hydrolase</keyword>
<sequence length="242" mass="25794">MAALGKISHVLFDMDGLLLDTETFYTVVQQRLVARFGKTFTWDLKAKIMGKKAIEAARTLVSELDLEGKITPEQVLIEREEALDEMFPTAELLPGAERLLRHLAACGVPIALATSSHLRHYTLKTTQHGELFSLFNHRVTGDQISNGKPAPDIFLAAAGQWEPAPDPSACLVFEDAPSGVAAAKAAGMWCAMVPDSQLDPALHAGADQVLTSLEGFDPLQWGLPPFPVEGAAAAPAANGAAA</sequence>
<dbReference type="PANTHER" id="PTHR18901:SF38">
    <property type="entry name" value="PSEUDOURIDINE-5'-PHOSPHATASE"/>
    <property type="match status" value="1"/>
</dbReference>
<evidence type="ECO:0000313" key="9">
    <source>
        <dbReference type="EMBL" id="PSC74063.1"/>
    </source>
</evidence>
<comment type="catalytic activity">
    <reaction evidence="7">
        <text>sn-glycerol 1-phosphate + H2O = glycerol + phosphate</text>
        <dbReference type="Rhea" id="RHEA:46084"/>
        <dbReference type="ChEBI" id="CHEBI:15377"/>
        <dbReference type="ChEBI" id="CHEBI:17754"/>
        <dbReference type="ChEBI" id="CHEBI:43474"/>
        <dbReference type="ChEBI" id="CHEBI:57685"/>
        <dbReference type="EC" id="3.1.3.21"/>
    </reaction>
</comment>
<evidence type="ECO:0000256" key="7">
    <source>
        <dbReference type="ARBA" id="ARBA00049369"/>
    </source>
</evidence>
<dbReference type="Gene3D" id="3.40.50.1000">
    <property type="entry name" value="HAD superfamily/HAD-like"/>
    <property type="match status" value="1"/>
</dbReference>
<evidence type="ECO:0000256" key="6">
    <source>
        <dbReference type="ARBA" id="ARBA00048354"/>
    </source>
</evidence>
<protein>
    <recommendedName>
        <fullName evidence="5">glycerol-1-phosphatase</fullName>
        <ecNumber evidence="5">3.1.3.21</ecNumber>
    </recommendedName>
</protein>
<comment type="cofactor">
    <cofactor evidence="1">
        <name>Mg(2+)</name>
        <dbReference type="ChEBI" id="CHEBI:18420"/>
    </cofactor>
</comment>
<evidence type="ECO:0000256" key="3">
    <source>
        <dbReference type="ARBA" id="ARBA00022801"/>
    </source>
</evidence>
<comment type="similarity">
    <text evidence="8">Belongs to the HAD-like hydrolase superfamily. DOG/GPP family.</text>
</comment>
<keyword evidence="2" id="KW-0479">Metal-binding</keyword>
<dbReference type="SFLD" id="SFLDG01129">
    <property type="entry name" value="C1.5:_HAD__Beta-PGM__Phosphata"/>
    <property type="match status" value="1"/>
</dbReference>
<gene>
    <name evidence="9" type="ORF">C2E20_2545</name>
</gene>
<evidence type="ECO:0000256" key="8">
    <source>
        <dbReference type="ARBA" id="ARBA00061496"/>
    </source>
</evidence>
<dbReference type="SFLD" id="SFLDS00003">
    <property type="entry name" value="Haloacid_Dehalogenase"/>
    <property type="match status" value="1"/>
</dbReference>
<dbReference type="InterPro" id="IPR023214">
    <property type="entry name" value="HAD_sf"/>
</dbReference>
<dbReference type="Gene3D" id="1.10.150.240">
    <property type="entry name" value="Putative phosphatase, domain 2"/>
    <property type="match status" value="1"/>
</dbReference>
<dbReference type="OrthoDB" id="40579at2759"/>
<organism evidence="9 10">
    <name type="scientific">Micractinium conductrix</name>
    <dbReference type="NCBI Taxonomy" id="554055"/>
    <lineage>
        <taxon>Eukaryota</taxon>
        <taxon>Viridiplantae</taxon>
        <taxon>Chlorophyta</taxon>
        <taxon>core chlorophytes</taxon>
        <taxon>Trebouxiophyceae</taxon>
        <taxon>Chlorellales</taxon>
        <taxon>Chlorellaceae</taxon>
        <taxon>Chlorella clade</taxon>
        <taxon>Micractinium</taxon>
    </lineage>
</organism>
<keyword evidence="4" id="KW-0460">Magnesium</keyword>
<accession>A0A2P6VIY2</accession>
<evidence type="ECO:0000256" key="5">
    <source>
        <dbReference type="ARBA" id="ARBA00038981"/>
    </source>
</evidence>
<evidence type="ECO:0000256" key="4">
    <source>
        <dbReference type="ARBA" id="ARBA00022842"/>
    </source>
</evidence>
<evidence type="ECO:0000256" key="1">
    <source>
        <dbReference type="ARBA" id="ARBA00001946"/>
    </source>
</evidence>
<dbReference type="FunFam" id="3.40.50.1000:FF:000055">
    <property type="entry name" value="Haloacid dehalogenase-like hydrolase family protein"/>
    <property type="match status" value="1"/>
</dbReference>
<name>A0A2P6VIY2_9CHLO</name>
<dbReference type="Proteomes" id="UP000239649">
    <property type="component" value="Unassembled WGS sequence"/>
</dbReference>
<dbReference type="InterPro" id="IPR036412">
    <property type="entry name" value="HAD-like_sf"/>
</dbReference>
<dbReference type="FunFam" id="1.10.150.240:FF:000001">
    <property type="entry name" value="Haloacid dehalogenase-like hydrolase domain"/>
    <property type="match status" value="1"/>
</dbReference>
<dbReference type="Pfam" id="PF00702">
    <property type="entry name" value="Hydrolase"/>
    <property type="match status" value="1"/>
</dbReference>
<dbReference type="GO" id="GO:0043136">
    <property type="term" value="F:sn-glycerol 3-phosphatase activity"/>
    <property type="evidence" value="ECO:0007669"/>
    <property type="project" value="UniProtKB-ARBA"/>
</dbReference>
<dbReference type="SFLD" id="SFLDG01135">
    <property type="entry name" value="C1.5.6:_HAD__Beta-PGM__Phospha"/>
    <property type="match status" value="1"/>
</dbReference>
<dbReference type="GO" id="GO:0046872">
    <property type="term" value="F:metal ion binding"/>
    <property type="evidence" value="ECO:0007669"/>
    <property type="project" value="UniProtKB-KW"/>
</dbReference>
<dbReference type="GO" id="GO:0006114">
    <property type="term" value="P:glycerol biosynthetic process"/>
    <property type="evidence" value="ECO:0007669"/>
    <property type="project" value="UniProtKB-ARBA"/>
</dbReference>